<dbReference type="AlphaFoldDB" id="A0A7R9QUI4"/>
<accession>A0A7R9QUI4</accession>
<evidence type="ECO:0000256" key="1">
    <source>
        <dbReference type="SAM" id="MobiDB-lite"/>
    </source>
</evidence>
<dbReference type="InterPro" id="IPR044034">
    <property type="entry name" value="NAC-like_UBA"/>
</dbReference>
<name>A0A7R9QUI4_9ACAR</name>
<dbReference type="Pfam" id="PF19026">
    <property type="entry name" value="UBA_HYPK"/>
    <property type="match status" value="1"/>
</dbReference>
<dbReference type="EMBL" id="CAJPVJ010014598">
    <property type="protein sequence ID" value="CAG2175443.1"/>
    <property type="molecule type" value="Genomic_DNA"/>
</dbReference>
<evidence type="ECO:0000259" key="2">
    <source>
        <dbReference type="Pfam" id="PF19026"/>
    </source>
</evidence>
<dbReference type="Gene3D" id="1.10.8.10">
    <property type="entry name" value="DNA helicase RuvA subunit, C-terminal domain"/>
    <property type="match status" value="1"/>
</dbReference>
<dbReference type="Proteomes" id="UP000728032">
    <property type="component" value="Unassembled WGS sequence"/>
</dbReference>
<dbReference type="EMBL" id="OC929423">
    <property type="protein sequence ID" value="CAD7658257.1"/>
    <property type="molecule type" value="Genomic_DNA"/>
</dbReference>
<dbReference type="InterPro" id="IPR038922">
    <property type="entry name" value="HYPK_UBA"/>
</dbReference>
<dbReference type="PANTHER" id="PTHR31184">
    <property type="entry name" value="HUNTINGTIN-INTERACTING PROTEIN K FAMILY MEMBER"/>
    <property type="match status" value="1"/>
</dbReference>
<reference evidence="3" key="1">
    <citation type="submission" date="2020-11" db="EMBL/GenBank/DDBJ databases">
        <authorList>
            <person name="Tran Van P."/>
        </authorList>
    </citation>
    <scope>NUCLEOTIDE SEQUENCE</scope>
</reference>
<dbReference type="GO" id="GO:0043066">
    <property type="term" value="P:negative regulation of apoptotic process"/>
    <property type="evidence" value="ECO:0007669"/>
    <property type="project" value="TreeGrafter"/>
</dbReference>
<proteinExistence type="predicted"/>
<gene>
    <name evidence="3" type="ORF">ONB1V03_LOCUS14880</name>
</gene>
<dbReference type="GO" id="GO:0050821">
    <property type="term" value="P:protein stabilization"/>
    <property type="evidence" value="ECO:0007669"/>
    <property type="project" value="TreeGrafter"/>
</dbReference>
<feature type="region of interest" description="Disordered" evidence="1">
    <location>
        <begin position="1"/>
        <end position="22"/>
    </location>
</feature>
<evidence type="ECO:0000313" key="4">
    <source>
        <dbReference type="Proteomes" id="UP000728032"/>
    </source>
</evidence>
<feature type="compositionally biased region" description="Basic and acidic residues" evidence="1">
    <location>
        <begin position="1"/>
        <end position="12"/>
    </location>
</feature>
<protein>
    <recommendedName>
        <fullName evidence="2">Nascent polypeptide-associated complex subunit alpha-like UBA domain-containing protein</fullName>
    </recommendedName>
</protein>
<sequence>MSEEVNEKKVNGVEETPDVDDVRPVAKKVAKHDSGAADLEKVTDFEEEREISSQDIADAMSLFDDKRSKETAERVARMRELAKVVINKDDVELIMKEMEIPRTTAELKLRECAGSVVEALIALTD</sequence>
<dbReference type="CDD" id="cd14361">
    <property type="entry name" value="UBA_HYPK"/>
    <property type="match status" value="1"/>
</dbReference>
<organism evidence="3">
    <name type="scientific">Oppiella nova</name>
    <dbReference type="NCBI Taxonomy" id="334625"/>
    <lineage>
        <taxon>Eukaryota</taxon>
        <taxon>Metazoa</taxon>
        <taxon>Ecdysozoa</taxon>
        <taxon>Arthropoda</taxon>
        <taxon>Chelicerata</taxon>
        <taxon>Arachnida</taxon>
        <taxon>Acari</taxon>
        <taxon>Acariformes</taxon>
        <taxon>Sarcoptiformes</taxon>
        <taxon>Oribatida</taxon>
        <taxon>Brachypylina</taxon>
        <taxon>Oppioidea</taxon>
        <taxon>Oppiidae</taxon>
        <taxon>Oppiella</taxon>
    </lineage>
</organism>
<evidence type="ECO:0000313" key="3">
    <source>
        <dbReference type="EMBL" id="CAD7658257.1"/>
    </source>
</evidence>
<dbReference type="PANTHER" id="PTHR31184:SF2">
    <property type="entry name" value="HUNTINGTIN-INTERACTING PROTEIN K"/>
    <property type="match status" value="1"/>
</dbReference>
<feature type="domain" description="Nascent polypeptide-associated complex subunit alpha-like UBA" evidence="2">
    <location>
        <begin position="84"/>
        <end position="124"/>
    </location>
</feature>
<dbReference type="InterPro" id="IPR052617">
    <property type="entry name" value="Huntingtin-int_K"/>
</dbReference>
<dbReference type="OrthoDB" id="285219at2759"/>
<keyword evidence="4" id="KW-1185">Reference proteome</keyword>